<dbReference type="PANTHER" id="PTHR30461:SF25">
    <property type="entry name" value="RESOLVASE-RELATED"/>
    <property type="match status" value="1"/>
</dbReference>
<protein>
    <submittedName>
        <fullName evidence="6">Recombinase family protein</fullName>
    </submittedName>
</protein>
<comment type="caution">
    <text evidence="6">The sequence shown here is derived from an EMBL/GenBank/DDBJ whole genome shotgun (WGS) entry which is preliminary data.</text>
</comment>
<proteinExistence type="predicted"/>
<reference evidence="6 7" key="1">
    <citation type="submission" date="2021-05" db="EMBL/GenBank/DDBJ databases">
        <title>Petroleum and Energy Research Collection (APPE): ex situ preservation of microbial diversity associated with the oil industry and exploitation of its biotechnological potential.</title>
        <authorList>
            <person name="Paixao C.T.M."/>
            <person name="Gomes M.B."/>
            <person name="Oliveira V.M."/>
        </authorList>
    </citation>
    <scope>NUCLEOTIDE SEQUENCE [LARGE SCALE GENOMIC DNA]</scope>
    <source>
        <strain evidence="6 7">LIT2</strain>
    </source>
</reference>
<keyword evidence="2" id="KW-0238">DNA-binding</keyword>
<dbReference type="Gene3D" id="3.40.50.1390">
    <property type="entry name" value="Resolvase, N-terminal catalytic domain"/>
    <property type="match status" value="1"/>
</dbReference>
<dbReference type="SMART" id="SM00857">
    <property type="entry name" value="Resolvase"/>
    <property type="match status" value="1"/>
</dbReference>
<evidence type="ECO:0000256" key="3">
    <source>
        <dbReference type="ARBA" id="ARBA00023172"/>
    </source>
</evidence>
<keyword evidence="1" id="KW-0229">DNA integration</keyword>
<dbReference type="PANTHER" id="PTHR30461">
    <property type="entry name" value="DNA-INVERTASE FROM LAMBDOID PROPHAGE"/>
    <property type="match status" value="1"/>
</dbReference>
<evidence type="ECO:0000256" key="2">
    <source>
        <dbReference type="ARBA" id="ARBA00023125"/>
    </source>
</evidence>
<dbReference type="SUPFAM" id="SSF53041">
    <property type="entry name" value="Resolvase-like"/>
    <property type="match status" value="1"/>
</dbReference>
<accession>A0ABS7X490</accession>
<evidence type="ECO:0000313" key="6">
    <source>
        <dbReference type="EMBL" id="MBZ9569259.1"/>
    </source>
</evidence>
<dbReference type="CDD" id="cd03767">
    <property type="entry name" value="SR_Res_par"/>
    <property type="match status" value="1"/>
</dbReference>
<evidence type="ECO:0000313" key="7">
    <source>
        <dbReference type="Proteomes" id="UP001319883"/>
    </source>
</evidence>
<keyword evidence="3" id="KW-0233">DNA recombination</keyword>
<dbReference type="InterPro" id="IPR006119">
    <property type="entry name" value="Resolv_N"/>
</dbReference>
<organism evidence="6 7">
    <name type="scientific">Modicisalibacter tunisiensis</name>
    <dbReference type="NCBI Taxonomy" id="390637"/>
    <lineage>
        <taxon>Bacteria</taxon>
        <taxon>Pseudomonadati</taxon>
        <taxon>Pseudomonadota</taxon>
        <taxon>Gammaproteobacteria</taxon>
        <taxon>Oceanospirillales</taxon>
        <taxon>Halomonadaceae</taxon>
        <taxon>Modicisalibacter</taxon>
    </lineage>
</organism>
<feature type="domain" description="Resolvase/invertase-type recombinase catalytic" evidence="5">
    <location>
        <begin position="2"/>
        <end position="157"/>
    </location>
</feature>
<dbReference type="RefSeq" id="WP_224416861.1">
    <property type="nucleotide sequence ID" value="NZ_JAGXFC010000003.1"/>
</dbReference>
<dbReference type="PROSITE" id="PS00398">
    <property type="entry name" value="RECOMBINASES_2"/>
    <property type="match status" value="1"/>
</dbReference>
<keyword evidence="7" id="KW-1185">Reference proteome</keyword>
<dbReference type="EMBL" id="JAGXFD010000003">
    <property type="protein sequence ID" value="MBZ9569259.1"/>
    <property type="molecule type" value="Genomic_DNA"/>
</dbReference>
<evidence type="ECO:0000256" key="4">
    <source>
        <dbReference type="PROSITE-ProRule" id="PRU10137"/>
    </source>
</evidence>
<gene>
    <name evidence="6" type="ORF">KGQ91_16445</name>
</gene>
<dbReference type="Pfam" id="PF00239">
    <property type="entry name" value="Resolvase"/>
    <property type="match status" value="1"/>
</dbReference>
<dbReference type="InterPro" id="IPR050639">
    <property type="entry name" value="SSR_resolvase"/>
</dbReference>
<evidence type="ECO:0000256" key="1">
    <source>
        <dbReference type="ARBA" id="ARBA00022908"/>
    </source>
</evidence>
<feature type="active site" description="O-(5'-phospho-DNA)-serine intermediate" evidence="4">
    <location>
        <position position="10"/>
    </location>
</feature>
<dbReference type="PROSITE" id="PS51736">
    <property type="entry name" value="RECOMBINASES_3"/>
    <property type="match status" value="1"/>
</dbReference>
<dbReference type="InterPro" id="IPR006118">
    <property type="entry name" value="Recombinase_CS"/>
</dbReference>
<dbReference type="InterPro" id="IPR036162">
    <property type="entry name" value="Resolvase-like_N_sf"/>
</dbReference>
<dbReference type="Proteomes" id="UP001319883">
    <property type="component" value="Unassembled WGS sequence"/>
</dbReference>
<sequence length="204" mass="22650">MLIRAYLRASTQEQDAHRAAEALERFAQEHGHPIAARYAENASGAHADRPELRRLLEDALPGDVLLVEGVDRLSRMSAPDWKRLRSEIDAKGLRLVSLDLPSSHQALHARAGDEFAARVLDSVNNMMLDMLAAMARKDYEDRRRRQAEGIAKARLAGKYQGKPRNQEKRRHVAELLAADFSIRKAAAIAGVSPSTVQSVKREGA</sequence>
<evidence type="ECO:0000259" key="5">
    <source>
        <dbReference type="PROSITE" id="PS51736"/>
    </source>
</evidence>
<name>A0ABS7X490_9GAMM</name>
<dbReference type="PROSITE" id="PS00397">
    <property type="entry name" value="RECOMBINASES_1"/>
    <property type="match status" value="1"/>
</dbReference>